<keyword evidence="5 7" id="KW-0460">Magnesium</keyword>
<keyword evidence="4 7" id="KW-0067">ATP-binding</keyword>
<evidence type="ECO:0000259" key="8">
    <source>
        <dbReference type="Pfam" id="PF01656"/>
    </source>
</evidence>
<comment type="pathway">
    <text evidence="7">Cofactor biosynthesis; adenosylcobalamin biosynthesis; cob(II)yrinate a,c-diamide from sirohydrochlorin (anaerobic route): step 10/10.</text>
</comment>
<evidence type="ECO:0000256" key="1">
    <source>
        <dbReference type="ARBA" id="ARBA00001946"/>
    </source>
</evidence>
<dbReference type="InterPro" id="IPR004484">
    <property type="entry name" value="CbiA/CobB_synth"/>
</dbReference>
<dbReference type="GO" id="GO:0009236">
    <property type="term" value="P:cobalamin biosynthetic process"/>
    <property type="evidence" value="ECO:0007669"/>
    <property type="project" value="UniProtKB-UniRule"/>
</dbReference>
<dbReference type="Gene3D" id="3.40.50.300">
    <property type="entry name" value="P-loop containing nucleotide triphosphate hydrolases"/>
    <property type="match status" value="1"/>
</dbReference>
<comment type="cofactor">
    <cofactor evidence="1 7">
        <name>Mg(2+)</name>
        <dbReference type="ChEBI" id="CHEBI:18420"/>
    </cofactor>
</comment>
<keyword evidence="2 7" id="KW-0436">Ligase</keyword>
<dbReference type="PANTHER" id="PTHR43873">
    <property type="entry name" value="COBYRINATE A,C-DIAMIDE SYNTHASE"/>
    <property type="match status" value="1"/>
</dbReference>
<dbReference type="GO" id="GO:0005524">
    <property type="term" value="F:ATP binding"/>
    <property type="evidence" value="ECO:0007669"/>
    <property type="project" value="UniProtKB-UniRule"/>
</dbReference>
<dbReference type="KEGG" id="amic:Ami3637_15805"/>
<dbReference type="RefSeq" id="WP_162363410.1">
    <property type="nucleotide sequence ID" value="NZ_CP047591.1"/>
</dbReference>
<dbReference type="InterPro" id="IPR027417">
    <property type="entry name" value="P-loop_NTPase"/>
</dbReference>
<accession>A0A6P1MRM5</accession>
<dbReference type="InterPro" id="IPR011698">
    <property type="entry name" value="GATase_3"/>
</dbReference>
<comment type="similarity">
    <text evidence="7">Belongs to the CobB/CbiA family.</text>
</comment>
<dbReference type="SUPFAM" id="SSF52540">
    <property type="entry name" value="P-loop containing nucleoside triphosphate hydrolases"/>
    <property type="match status" value="1"/>
</dbReference>
<dbReference type="Pfam" id="PF07685">
    <property type="entry name" value="GATase_3"/>
    <property type="match status" value="1"/>
</dbReference>
<dbReference type="PROSITE" id="PS51274">
    <property type="entry name" value="GATASE_COBBQ"/>
    <property type="match status" value="1"/>
</dbReference>
<keyword evidence="11" id="KW-1185">Reference proteome</keyword>
<name>A0A6P1MRM5_9FIRM</name>
<dbReference type="Pfam" id="PF01656">
    <property type="entry name" value="CbiA"/>
    <property type="match status" value="1"/>
</dbReference>
<evidence type="ECO:0000256" key="4">
    <source>
        <dbReference type="ARBA" id="ARBA00022840"/>
    </source>
</evidence>
<evidence type="ECO:0000256" key="5">
    <source>
        <dbReference type="ARBA" id="ARBA00022842"/>
    </source>
</evidence>
<dbReference type="NCBIfam" id="NF002204">
    <property type="entry name" value="PRK01077.1"/>
    <property type="match status" value="1"/>
</dbReference>
<comment type="function">
    <text evidence="7">Catalyzes the ATP-dependent amidation of the two carboxylate groups at positions a and c of cobyrinate, using either L-glutamine or ammonia as the nitrogen source.</text>
</comment>
<dbReference type="EC" id="6.3.5.11" evidence="7"/>
<sequence length="456" mass="50889">METKNIPRILIGAPSSGSGKTTVVCSILQALINKGLNIVSFKCGPDYIDPMFHKEALGLESRNLDLFFNDMPTINYLLAKNSKNADLAIIEGVMGYYDGMTGKSYEASSYDLARSTKTPSVLIIDCKAKAVSILAEIKGFKELESDSNIIGVILNRISPVIYQEIKPLIEETLDIKVLGYMPILKACSLESRHLGLVTAQEVGNLHEILDTLAKQAAESIDLEQLIELAQTAPAIGYTKPEIVCGEKVRIGVARDKAFCFYYQDNLDLLCELGAEICYFSPLEDKELPENIYGVYFGGGYPELYLKELEANSSMRESVKNALEEGMPCMAECGGFMYLHETVRDKLGHSYKMAGAVEGESYYADKLVRFGYIDLEAEKPNLLCSEGMHIKGHEFHYWDSTNSGDCFHAQKPKRKTSWKCVIGNENLYAGYPHVHFYSNIKSAERFVDICRKKKIKV</sequence>
<dbReference type="EMBL" id="CP047591">
    <property type="protein sequence ID" value="QHI73645.1"/>
    <property type="molecule type" value="Genomic_DNA"/>
</dbReference>
<dbReference type="PANTHER" id="PTHR43873:SF1">
    <property type="entry name" value="COBYRINATE A,C-DIAMIDE SYNTHASE"/>
    <property type="match status" value="1"/>
</dbReference>
<dbReference type="Gene3D" id="3.40.50.880">
    <property type="match status" value="1"/>
</dbReference>
<feature type="site" description="Increases nucleophilicity of active site Cys" evidence="7">
    <location>
        <position position="432"/>
    </location>
</feature>
<feature type="domain" description="CobB/CobQ-like glutamine amidotransferase" evidence="9">
    <location>
        <begin position="249"/>
        <end position="437"/>
    </location>
</feature>
<dbReference type="UniPathway" id="UPA00148">
    <property type="reaction ID" value="UER00231"/>
</dbReference>
<gene>
    <name evidence="7" type="primary">cbiA</name>
    <name evidence="10" type="ORF">Ami3637_15805</name>
</gene>
<keyword evidence="7" id="KW-0169">Cobalamin biosynthesis</keyword>
<evidence type="ECO:0000256" key="2">
    <source>
        <dbReference type="ARBA" id="ARBA00022598"/>
    </source>
</evidence>
<comment type="miscellaneous">
    <text evidence="7">The a and c carboxylates of cobyrinate are activated for nucleophilic attack via formation of a phosphorylated intermediate by ATP. CbiA catalyzes first the amidation of the c-carboxylate, and then that of the a-carboxylate.</text>
</comment>
<evidence type="ECO:0000256" key="3">
    <source>
        <dbReference type="ARBA" id="ARBA00022741"/>
    </source>
</evidence>
<evidence type="ECO:0000256" key="6">
    <source>
        <dbReference type="ARBA" id="ARBA00022962"/>
    </source>
</evidence>
<evidence type="ECO:0000256" key="7">
    <source>
        <dbReference type="HAMAP-Rule" id="MF_00027"/>
    </source>
</evidence>
<dbReference type="NCBIfam" id="TIGR00379">
    <property type="entry name" value="cobB"/>
    <property type="match status" value="1"/>
</dbReference>
<comment type="catalytic activity">
    <reaction evidence="7">
        <text>cob(II)yrinate + 2 L-glutamine + 2 ATP + 2 H2O = cob(II)yrinate a,c diamide + 2 L-glutamate + 2 ADP + 2 phosphate + 2 H(+)</text>
        <dbReference type="Rhea" id="RHEA:26289"/>
        <dbReference type="ChEBI" id="CHEBI:15377"/>
        <dbReference type="ChEBI" id="CHEBI:15378"/>
        <dbReference type="ChEBI" id="CHEBI:29985"/>
        <dbReference type="ChEBI" id="CHEBI:30616"/>
        <dbReference type="ChEBI" id="CHEBI:43474"/>
        <dbReference type="ChEBI" id="CHEBI:58359"/>
        <dbReference type="ChEBI" id="CHEBI:58537"/>
        <dbReference type="ChEBI" id="CHEBI:58894"/>
        <dbReference type="ChEBI" id="CHEBI:456216"/>
        <dbReference type="EC" id="6.3.5.11"/>
    </reaction>
</comment>
<reference evidence="10 11" key="1">
    <citation type="submission" date="2020-01" db="EMBL/GenBank/DDBJ databases">
        <title>Genomic analysis of Aminipila sp. CBA3637.</title>
        <authorList>
            <person name="Kim Y.B."/>
            <person name="Roh S.W."/>
        </authorList>
    </citation>
    <scope>NUCLEOTIDE SEQUENCE [LARGE SCALE GENOMIC DNA]</scope>
    <source>
        <strain evidence="10 11">CBA3637</strain>
    </source>
</reference>
<feature type="domain" description="CobQ/CobB/MinD/ParA nucleotide binding" evidence="8">
    <location>
        <begin position="9"/>
        <end position="187"/>
    </location>
</feature>
<evidence type="ECO:0000313" key="10">
    <source>
        <dbReference type="EMBL" id="QHI73645.1"/>
    </source>
</evidence>
<dbReference type="Proteomes" id="UP000463883">
    <property type="component" value="Chromosome"/>
</dbReference>
<keyword evidence="6 7" id="KW-0315">Glutamine amidotransferase</keyword>
<feature type="active site" description="Nucleophile" evidence="7">
    <location>
        <position position="332"/>
    </location>
</feature>
<protein>
    <recommendedName>
        <fullName evidence="7">Cobyrinate a,c-diamide synthase</fullName>
        <ecNumber evidence="7">6.3.5.11</ecNumber>
    </recommendedName>
    <alternativeName>
        <fullName evidence="7">Cobyrinic acid a,c-diamide synthetase</fullName>
    </alternativeName>
</protein>
<comment type="domain">
    <text evidence="7">Comprises of two domains. The C-terminal domain contains the binding site for glutamine and catalyzes the hydrolysis of this substrate to glutamate and ammonia. The N-terminal domain is anticipated to bind ATP and cobyrinate and catalyzes the ultimate synthesis of the diamide product. The ammonia produced via the glutaminase domain is probably translocated to the adjacent domain via a molecular tunnel, where it reacts with an activated intermediate.</text>
</comment>
<dbReference type="HAMAP" id="MF_00027">
    <property type="entry name" value="CobB_CbiA"/>
    <property type="match status" value="1"/>
</dbReference>
<dbReference type="InterPro" id="IPR029062">
    <property type="entry name" value="Class_I_gatase-like"/>
</dbReference>
<keyword evidence="3 7" id="KW-0547">Nucleotide-binding</keyword>
<proteinExistence type="inferred from homology"/>
<dbReference type="InterPro" id="IPR002586">
    <property type="entry name" value="CobQ/CobB/MinD/ParA_Nub-bd_dom"/>
</dbReference>
<organism evidence="10 11">
    <name type="scientific">Aminipila terrae</name>
    <dbReference type="NCBI Taxonomy" id="2697030"/>
    <lineage>
        <taxon>Bacteria</taxon>
        <taxon>Bacillati</taxon>
        <taxon>Bacillota</taxon>
        <taxon>Clostridia</taxon>
        <taxon>Peptostreptococcales</taxon>
        <taxon>Anaerovoracaceae</taxon>
        <taxon>Aminipila</taxon>
    </lineage>
</organism>
<dbReference type="GO" id="GO:0042242">
    <property type="term" value="F:cobyrinic acid a,c-diamide synthase activity"/>
    <property type="evidence" value="ECO:0007669"/>
    <property type="project" value="UniProtKB-UniRule"/>
</dbReference>
<dbReference type="CDD" id="cd03130">
    <property type="entry name" value="GATase1_CobB"/>
    <property type="match status" value="1"/>
</dbReference>
<evidence type="ECO:0000259" key="9">
    <source>
        <dbReference type="Pfam" id="PF07685"/>
    </source>
</evidence>
<dbReference type="AlphaFoldDB" id="A0A6P1MRM5"/>
<evidence type="ECO:0000313" key="11">
    <source>
        <dbReference type="Proteomes" id="UP000463883"/>
    </source>
</evidence>
<dbReference type="SUPFAM" id="SSF52317">
    <property type="entry name" value="Class I glutamine amidotransferase-like"/>
    <property type="match status" value="1"/>
</dbReference>